<dbReference type="NCBIfam" id="TIGR00057">
    <property type="entry name" value="L-threonylcarbamoyladenylate synthase"/>
    <property type="match status" value="1"/>
</dbReference>
<dbReference type="GO" id="GO:0061710">
    <property type="term" value="F:L-threonylcarbamoyladenylate synthase"/>
    <property type="evidence" value="ECO:0007669"/>
    <property type="project" value="UniProtKB-EC"/>
</dbReference>
<keyword evidence="18" id="KW-1185">Reference proteome</keyword>
<feature type="binding site" evidence="15">
    <location>
        <position position="239"/>
    </location>
    <ligand>
        <name>ATP</name>
        <dbReference type="ChEBI" id="CHEBI:30616"/>
    </ligand>
</feature>
<evidence type="ECO:0000256" key="3">
    <source>
        <dbReference type="ARBA" id="ARBA00012584"/>
    </source>
</evidence>
<dbReference type="Pfam" id="PF03481">
    <property type="entry name" value="Sua5_C"/>
    <property type="match status" value="1"/>
</dbReference>
<dbReference type="InterPro" id="IPR038385">
    <property type="entry name" value="Sua5/YwlC_C"/>
</dbReference>
<evidence type="ECO:0000256" key="7">
    <source>
        <dbReference type="ARBA" id="ARBA00022694"/>
    </source>
</evidence>
<feature type="binding site" evidence="15">
    <location>
        <position position="159"/>
    </location>
    <ligand>
        <name>ATP</name>
        <dbReference type="ChEBI" id="CHEBI:30616"/>
    </ligand>
</feature>
<dbReference type="GO" id="GO:0005737">
    <property type="term" value="C:cytoplasm"/>
    <property type="evidence" value="ECO:0007669"/>
    <property type="project" value="UniProtKB-SubCell"/>
</dbReference>
<keyword evidence="5 14" id="KW-0963">Cytoplasm</keyword>
<dbReference type="PROSITE" id="PS51163">
    <property type="entry name" value="YRDC"/>
    <property type="match status" value="1"/>
</dbReference>
<keyword evidence="9 14" id="KW-0547">Nucleotide-binding</keyword>
<dbReference type="EC" id="2.7.7.87" evidence="3 14"/>
<evidence type="ECO:0000259" key="16">
    <source>
        <dbReference type="PROSITE" id="PS51163"/>
    </source>
</evidence>
<dbReference type="GO" id="GO:0002949">
    <property type="term" value="P:tRNA threonylcarbamoyladenosine modification"/>
    <property type="evidence" value="ECO:0007669"/>
    <property type="project" value="UniProtKB-ARBA"/>
</dbReference>
<comment type="similarity">
    <text evidence="2 14">Belongs to the SUA5 family.</text>
</comment>
<dbReference type="SUPFAM" id="SSF55821">
    <property type="entry name" value="YrdC/RibB"/>
    <property type="match status" value="1"/>
</dbReference>
<dbReference type="FunFam" id="3.90.870.10:FF:000008">
    <property type="entry name" value="Threonylcarbamoyl-AMP synthase"/>
    <property type="match status" value="1"/>
</dbReference>
<keyword evidence="7 14" id="KW-0819">tRNA processing</keyword>
<dbReference type="InterPro" id="IPR017945">
    <property type="entry name" value="DHBP_synth_RibB-like_a/b_dom"/>
</dbReference>
<dbReference type="InterPro" id="IPR005145">
    <property type="entry name" value="Sua5_C"/>
</dbReference>
<evidence type="ECO:0000256" key="10">
    <source>
        <dbReference type="ARBA" id="ARBA00022840"/>
    </source>
</evidence>
<feature type="binding site" evidence="15">
    <location>
        <position position="163"/>
    </location>
    <ligand>
        <name>L-threonine</name>
        <dbReference type="ChEBI" id="CHEBI:57926"/>
    </ligand>
</feature>
<name>A0AAW0GXT8_9APHY</name>
<protein>
    <recommendedName>
        <fullName evidence="4 14">Threonylcarbamoyl-AMP synthase</fullName>
        <shortName evidence="14">TC-AMP synthase</shortName>
        <ecNumber evidence="3 14">2.7.7.87</ecNumber>
    </recommendedName>
    <alternativeName>
        <fullName evidence="11 14">L-threonylcarbamoyladenylate synthase</fullName>
    </alternativeName>
</protein>
<feature type="binding site" evidence="15">
    <location>
        <position position="223"/>
    </location>
    <ligand>
        <name>L-threonine</name>
        <dbReference type="ChEBI" id="CHEBI:57926"/>
    </ligand>
</feature>
<dbReference type="InterPro" id="IPR010923">
    <property type="entry name" value="T(6)A37_SUA5"/>
</dbReference>
<feature type="binding site" evidence="15">
    <location>
        <position position="96"/>
    </location>
    <ligand>
        <name>ATP</name>
        <dbReference type="ChEBI" id="CHEBI:30616"/>
    </ligand>
</feature>
<keyword evidence="6 14" id="KW-0808">Transferase</keyword>
<comment type="function">
    <text evidence="13">Required for the formation of a threonylcarbamoyl group on adenosine at position 37 (t(6)A37) in tRNAs that read codons beginning with adenine. Likely catalyzes the conversion of L-threonine, HCO(3)(-)/CO(2) and ATP to give threonylcarbamoyl-AMP (TC-AMP) as the acyladenylate intermediate, with the release of diphosphate. Required for normal translation, by ensuring translation fidelity at the level of codon recognition, appropriate translation initiation selection and maintenance of reading frame. Also involved in telomere replication. Binds to single-stranded telomeric (ssTG) DNA and positively regulates telomere length.</text>
</comment>
<keyword evidence="10 14" id="KW-0067">ATP-binding</keyword>
<reference evidence="17 18" key="1">
    <citation type="submission" date="2022-09" db="EMBL/GenBank/DDBJ databases">
        <authorList>
            <person name="Palmer J.M."/>
        </authorList>
    </citation>
    <scope>NUCLEOTIDE SEQUENCE [LARGE SCALE GENOMIC DNA]</scope>
    <source>
        <strain evidence="17 18">DSM 7382</strain>
    </source>
</reference>
<feature type="binding site" evidence="15">
    <location>
        <position position="193"/>
    </location>
    <ligand>
        <name>ATP</name>
        <dbReference type="ChEBI" id="CHEBI:30616"/>
    </ligand>
</feature>
<organism evidence="17 18">
    <name type="scientific">Cerrena zonata</name>
    <dbReference type="NCBI Taxonomy" id="2478898"/>
    <lineage>
        <taxon>Eukaryota</taxon>
        <taxon>Fungi</taxon>
        <taxon>Dikarya</taxon>
        <taxon>Basidiomycota</taxon>
        <taxon>Agaricomycotina</taxon>
        <taxon>Agaricomycetes</taxon>
        <taxon>Polyporales</taxon>
        <taxon>Cerrenaceae</taxon>
        <taxon>Cerrena</taxon>
    </lineage>
</organism>
<dbReference type="Proteomes" id="UP001385951">
    <property type="component" value="Unassembled WGS sequence"/>
</dbReference>
<evidence type="ECO:0000313" key="18">
    <source>
        <dbReference type="Proteomes" id="UP001385951"/>
    </source>
</evidence>
<evidence type="ECO:0000256" key="1">
    <source>
        <dbReference type="ARBA" id="ARBA00004496"/>
    </source>
</evidence>
<dbReference type="EMBL" id="JASBNA010000001">
    <property type="protein sequence ID" value="KAK7695733.1"/>
    <property type="molecule type" value="Genomic_DNA"/>
</dbReference>
<gene>
    <name evidence="17" type="ORF">QCA50_000369</name>
</gene>
<dbReference type="InterPro" id="IPR050156">
    <property type="entry name" value="TC-AMP_synthase_SUA5"/>
</dbReference>
<comment type="catalytic activity">
    <reaction evidence="12 14">
        <text>L-threonine + hydrogencarbonate + ATP = L-threonylcarbamoyladenylate + diphosphate + H2O</text>
        <dbReference type="Rhea" id="RHEA:36407"/>
        <dbReference type="ChEBI" id="CHEBI:15377"/>
        <dbReference type="ChEBI" id="CHEBI:17544"/>
        <dbReference type="ChEBI" id="CHEBI:30616"/>
        <dbReference type="ChEBI" id="CHEBI:33019"/>
        <dbReference type="ChEBI" id="CHEBI:57926"/>
        <dbReference type="ChEBI" id="CHEBI:73682"/>
        <dbReference type="EC" id="2.7.7.87"/>
    </reaction>
</comment>
<feature type="binding site" evidence="15">
    <location>
        <position position="185"/>
    </location>
    <ligand>
        <name>ATP</name>
        <dbReference type="ChEBI" id="CHEBI:30616"/>
    </ligand>
</feature>
<evidence type="ECO:0000313" key="17">
    <source>
        <dbReference type="EMBL" id="KAK7695733.1"/>
    </source>
</evidence>
<keyword evidence="8 14" id="KW-0548">Nucleotidyltransferase</keyword>
<accession>A0AAW0GXT8</accession>
<feature type="domain" description="YrdC-like" evidence="16">
    <location>
        <begin position="51"/>
        <end position="243"/>
    </location>
</feature>
<evidence type="ECO:0000256" key="8">
    <source>
        <dbReference type="ARBA" id="ARBA00022695"/>
    </source>
</evidence>
<evidence type="ECO:0000256" key="6">
    <source>
        <dbReference type="ARBA" id="ARBA00022679"/>
    </source>
</evidence>
<feature type="binding site" evidence="15">
    <location>
        <position position="73"/>
    </location>
    <ligand>
        <name>L-threonine</name>
        <dbReference type="ChEBI" id="CHEBI:57926"/>
    </ligand>
</feature>
<comment type="caution">
    <text evidence="17">The sequence shown here is derived from an EMBL/GenBank/DDBJ whole genome shotgun (WGS) entry which is preliminary data.</text>
</comment>
<evidence type="ECO:0000256" key="12">
    <source>
        <dbReference type="ARBA" id="ARBA00048366"/>
    </source>
</evidence>
<dbReference type="AlphaFoldDB" id="A0AAW0GXT8"/>
<feature type="binding site" evidence="15">
    <location>
        <position position="183"/>
    </location>
    <ligand>
        <name>L-threonine</name>
        <dbReference type="ChEBI" id="CHEBI:57926"/>
    </ligand>
</feature>
<evidence type="ECO:0000256" key="9">
    <source>
        <dbReference type="ARBA" id="ARBA00022741"/>
    </source>
</evidence>
<comment type="subcellular location">
    <subcellularLocation>
        <location evidence="1 14">Cytoplasm</location>
    </subcellularLocation>
</comment>
<dbReference type="GO" id="GO:0005524">
    <property type="term" value="F:ATP binding"/>
    <property type="evidence" value="ECO:0007669"/>
    <property type="project" value="UniProtKB-UniRule"/>
</dbReference>
<dbReference type="PIRSF" id="PIRSF004930">
    <property type="entry name" value="Tln_factor_SUA5"/>
    <property type="match status" value="1"/>
</dbReference>
<dbReference type="PANTHER" id="PTHR17490">
    <property type="entry name" value="SUA5"/>
    <property type="match status" value="1"/>
</dbReference>
<feature type="binding site" evidence="15">
    <location>
        <position position="105"/>
    </location>
    <ligand>
        <name>L-threonine</name>
        <dbReference type="ChEBI" id="CHEBI:57926"/>
    </ligand>
</feature>
<dbReference type="Gene3D" id="3.40.50.11030">
    <property type="entry name" value="Threonylcarbamoyl-AMP synthase, C-terminal domain"/>
    <property type="match status" value="1"/>
</dbReference>
<evidence type="ECO:0000256" key="14">
    <source>
        <dbReference type="PIRNR" id="PIRNR004930"/>
    </source>
</evidence>
<proteinExistence type="inferred from homology"/>
<dbReference type="GO" id="GO:0006450">
    <property type="term" value="P:regulation of translational fidelity"/>
    <property type="evidence" value="ECO:0007669"/>
    <property type="project" value="TreeGrafter"/>
</dbReference>
<dbReference type="InterPro" id="IPR006070">
    <property type="entry name" value="Sua5-like_dom"/>
</dbReference>
<dbReference type="PANTHER" id="PTHR17490:SF16">
    <property type="entry name" value="THREONYLCARBAMOYL-AMP SYNTHASE"/>
    <property type="match status" value="1"/>
</dbReference>
<evidence type="ECO:0000256" key="2">
    <source>
        <dbReference type="ARBA" id="ARBA00007663"/>
    </source>
</evidence>
<dbReference type="Pfam" id="PF01300">
    <property type="entry name" value="Sua5_yciO_yrdC"/>
    <property type="match status" value="1"/>
</dbReference>
<feature type="binding site" evidence="15">
    <location>
        <position position="291"/>
    </location>
    <ligand>
        <name>ATP</name>
        <dbReference type="ChEBI" id="CHEBI:30616"/>
    </ligand>
</feature>
<dbReference type="GO" id="GO:0003725">
    <property type="term" value="F:double-stranded RNA binding"/>
    <property type="evidence" value="ECO:0007669"/>
    <property type="project" value="UniProtKB-UniRule"/>
</dbReference>
<evidence type="ECO:0000256" key="15">
    <source>
        <dbReference type="PIRSR" id="PIRSR004930-1"/>
    </source>
</evidence>
<dbReference type="Gene3D" id="3.90.870.10">
    <property type="entry name" value="DHBP synthase"/>
    <property type="match status" value="1"/>
</dbReference>
<evidence type="ECO:0000256" key="5">
    <source>
        <dbReference type="ARBA" id="ARBA00022490"/>
    </source>
</evidence>
<evidence type="ECO:0000256" key="11">
    <source>
        <dbReference type="ARBA" id="ARBA00029774"/>
    </source>
</evidence>
<evidence type="ECO:0000256" key="4">
    <source>
        <dbReference type="ARBA" id="ARBA00015492"/>
    </source>
</evidence>
<dbReference type="GO" id="GO:0000049">
    <property type="term" value="F:tRNA binding"/>
    <property type="evidence" value="ECO:0007669"/>
    <property type="project" value="TreeGrafter"/>
</dbReference>
<sequence>MALAALADFLRRMRLDFFLTPTIQRTRVLGCNTSSITFSGDVPKVSNSDTEDALQQASRTLHNKQPVAFPTETVYGLGALALDPSAASRIFSTKGRPPDNPLIVHVSSHTMLRRLLPTTYTIPPIYEILMKHFWPGALTLLFPTDPSLVPSIITANQPTVAVRMPSHPVARALISIADAPIAAPSANSSGKPSPTRAEHVLRDLDGKIQLILDGGACGVGLESTVVDGLNEDGNLRVLRPGGVTVEDLERVLRVELGENGPIPRVLVHKRDYKDEAMEQTPTTPGMKYKHYSPTVPVILACTVSPPPHGTEPTTVQSFLDDVKHRQTSNGGSLKIGILATSDSGLAAQLSAVEGIEWTHYSLGPVADPSIAAQRLFDGLLTLDQAGVDLIVAEEVREEREGLAFMNRLRKAAGDSVWLRM</sequence>
<feature type="binding site" evidence="15">
    <location>
        <position position="100"/>
    </location>
    <ligand>
        <name>ATP</name>
        <dbReference type="ChEBI" id="CHEBI:30616"/>
    </ligand>
</feature>
<evidence type="ECO:0000256" key="13">
    <source>
        <dbReference type="ARBA" id="ARBA00056339"/>
    </source>
</evidence>